<gene>
    <name evidence="1" type="ORF">FGO68_gene9348</name>
</gene>
<dbReference type="AlphaFoldDB" id="A0A8J8NR23"/>
<dbReference type="EMBL" id="RRYP01008109">
    <property type="protein sequence ID" value="TNV80007.1"/>
    <property type="molecule type" value="Genomic_DNA"/>
</dbReference>
<sequence>MGQIYNYIVRDSLLSGCLWQTRQNSILPLENSHQLNQSDSTSLMTLRTKKSKGAYSRLNQLGRFVVTNFNQLNQRKWQQMKEFQIRRIRTELAPGKFDDVHNKSQTICTSLERPLSFVP</sequence>
<name>A0A8J8NR23_HALGN</name>
<evidence type="ECO:0000313" key="2">
    <source>
        <dbReference type="Proteomes" id="UP000785679"/>
    </source>
</evidence>
<reference evidence="1" key="1">
    <citation type="submission" date="2019-06" db="EMBL/GenBank/DDBJ databases">
        <authorList>
            <person name="Zheng W."/>
        </authorList>
    </citation>
    <scope>NUCLEOTIDE SEQUENCE</scope>
    <source>
        <strain evidence="1">QDHG01</strain>
    </source>
</reference>
<protein>
    <submittedName>
        <fullName evidence="1">Uncharacterized protein</fullName>
    </submittedName>
</protein>
<accession>A0A8J8NR23</accession>
<organism evidence="1 2">
    <name type="scientific">Halteria grandinella</name>
    <dbReference type="NCBI Taxonomy" id="5974"/>
    <lineage>
        <taxon>Eukaryota</taxon>
        <taxon>Sar</taxon>
        <taxon>Alveolata</taxon>
        <taxon>Ciliophora</taxon>
        <taxon>Intramacronucleata</taxon>
        <taxon>Spirotrichea</taxon>
        <taxon>Stichotrichia</taxon>
        <taxon>Sporadotrichida</taxon>
        <taxon>Halteriidae</taxon>
        <taxon>Halteria</taxon>
    </lineage>
</organism>
<keyword evidence="2" id="KW-1185">Reference proteome</keyword>
<proteinExistence type="predicted"/>
<comment type="caution">
    <text evidence="1">The sequence shown here is derived from an EMBL/GenBank/DDBJ whole genome shotgun (WGS) entry which is preliminary data.</text>
</comment>
<dbReference type="Proteomes" id="UP000785679">
    <property type="component" value="Unassembled WGS sequence"/>
</dbReference>
<evidence type="ECO:0000313" key="1">
    <source>
        <dbReference type="EMBL" id="TNV80007.1"/>
    </source>
</evidence>